<dbReference type="OrthoDB" id="4062651at2759"/>
<keyword evidence="8 18" id="KW-0418">Kinase</keyword>
<dbReference type="EMBL" id="PQIB02000017">
    <property type="protein sequence ID" value="RLM57934.1"/>
    <property type="molecule type" value="Genomic_DNA"/>
</dbReference>
<evidence type="ECO:0000256" key="6">
    <source>
        <dbReference type="ARBA" id="ARBA00022737"/>
    </source>
</evidence>
<sequence>MLTATWRQSQPLPAEKAVDSIGLAPPPPTSLFLPRFTRPRHQNHRAAGHAMDVPVLALIVVAGASVAVAVPCLLLAFLCRRSRNSLKPLIHQRCRSSPSRPALPVSAPDTSSSWSLYGADAGACLQKLSLADLAAATGGFSPDNIIGDGSFGFVYRAVLPSGAAVAVKRLSGDGAAGAGNREFRAELEVLGSLSHPNLARLLGYCAAGRDRILVYELLERGSLDAWLHGEADEDGEALPWPARLRVARGAAAALAFLHHGRRPPVLHRDVKSSNVLLGEGFEAKLADFGLARIVRGSPAKSHVSTQAAGTAGYVAPEIWAGVGATAKADVYSFGVLVIEIVTGHRPSWPVKAKNREKEVDMVDWAREKIGAGQASEIMDRRIGIGGQGKEMDEAKGLLEIAWQCTDSGQKNRSTMEEVVAMMNRI</sequence>
<feature type="binding site" evidence="14">
    <location>
        <position position="168"/>
    </location>
    <ligand>
        <name>ATP</name>
        <dbReference type="ChEBI" id="CHEBI:30616"/>
    </ligand>
</feature>
<dbReference type="InterPro" id="IPR011009">
    <property type="entry name" value="Kinase-like_dom_sf"/>
</dbReference>
<dbReference type="Gene3D" id="3.30.200.20">
    <property type="entry name" value="Phosphorylase Kinase, domain 1"/>
    <property type="match status" value="1"/>
</dbReference>
<evidence type="ECO:0000256" key="3">
    <source>
        <dbReference type="ARBA" id="ARBA00022679"/>
    </source>
</evidence>
<keyword evidence="7 14" id="KW-0547">Nucleotide-binding</keyword>
<comment type="similarity">
    <text evidence="15">Belongs to the protein kinase superfamily.</text>
</comment>
<reference evidence="19" key="1">
    <citation type="journal article" date="2019" name="Nat. Commun.">
        <title>The genome of broomcorn millet.</title>
        <authorList>
            <person name="Zou C."/>
            <person name="Miki D."/>
            <person name="Li D."/>
            <person name="Tang Q."/>
            <person name="Xiao L."/>
            <person name="Rajput S."/>
            <person name="Deng P."/>
            <person name="Jia W."/>
            <person name="Huang R."/>
            <person name="Zhang M."/>
            <person name="Sun Y."/>
            <person name="Hu J."/>
            <person name="Fu X."/>
            <person name="Schnable P.S."/>
            <person name="Li F."/>
            <person name="Zhang H."/>
            <person name="Feng B."/>
            <person name="Zhu X."/>
            <person name="Liu R."/>
            <person name="Schnable J.C."/>
            <person name="Zhu J.-K."/>
            <person name="Zhang H."/>
        </authorList>
    </citation>
    <scope>NUCLEOTIDE SEQUENCE [LARGE SCALE GENOMIC DNA]</scope>
</reference>
<feature type="transmembrane region" description="Helical" evidence="16">
    <location>
        <begin position="55"/>
        <end position="78"/>
    </location>
</feature>
<evidence type="ECO:0000256" key="4">
    <source>
        <dbReference type="ARBA" id="ARBA00022692"/>
    </source>
</evidence>
<keyword evidence="5" id="KW-0732">Signal</keyword>
<keyword evidence="2" id="KW-0433">Leucine-rich repeat</keyword>
<dbReference type="InterPro" id="IPR017441">
    <property type="entry name" value="Protein_kinase_ATP_BS"/>
</dbReference>
<keyword evidence="19" id="KW-1185">Reference proteome</keyword>
<comment type="caution">
    <text evidence="18">The sequence shown here is derived from an EMBL/GenBank/DDBJ whole genome shotgun (WGS) entry which is preliminary data.</text>
</comment>
<evidence type="ECO:0000256" key="11">
    <source>
        <dbReference type="ARBA" id="ARBA00023136"/>
    </source>
</evidence>
<evidence type="ECO:0000256" key="10">
    <source>
        <dbReference type="ARBA" id="ARBA00022989"/>
    </source>
</evidence>
<organism evidence="18 19">
    <name type="scientific">Panicum miliaceum</name>
    <name type="common">Proso millet</name>
    <name type="synonym">Broomcorn millet</name>
    <dbReference type="NCBI Taxonomy" id="4540"/>
    <lineage>
        <taxon>Eukaryota</taxon>
        <taxon>Viridiplantae</taxon>
        <taxon>Streptophyta</taxon>
        <taxon>Embryophyta</taxon>
        <taxon>Tracheophyta</taxon>
        <taxon>Spermatophyta</taxon>
        <taxon>Magnoliopsida</taxon>
        <taxon>Liliopsida</taxon>
        <taxon>Poales</taxon>
        <taxon>Poaceae</taxon>
        <taxon>PACMAD clade</taxon>
        <taxon>Panicoideae</taxon>
        <taxon>Panicodae</taxon>
        <taxon>Paniceae</taxon>
        <taxon>Panicinae</taxon>
        <taxon>Panicum</taxon>
        <taxon>Panicum sect. Panicum</taxon>
    </lineage>
</organism>
<evidence type="ECO:0000313" key="18">
    <source>
        <dbReference type="EMBL" id="RLM57934.1"/>
    </source>
</evidence>
<dbReference type="AlphaFoldDB" id="A0A3L6PGJ6"/>
<dbReference type="STRING" id="4540.A0A3L6PGJ6"/>
<dbReference type="GO" id="GO:0005524">
    <property type="term" value="F:ATP binding"/>
    <property type="evidence" value="ECO:0007669"/>
    <property type="project" value="UniProtKB-UniRule"/>
</dbReference>
<evidence type="ECO:0000256" key="7">
    <source>
        <dbReference type="ARBA" id="ARBA00022741"/>
    </source>
</evidence>
<evidence type="ECO:0000256" key="15">
    <source>
        <dbReference type="RuleBase" id="RU000304"/>
    </source>
</evidence>
<protein>
    <submittedName>
        <fullName evidence="18">Leucine-rich repeat receptor protein kinase MSL1</fullName>
    </submittedName>
</protein>
<evidence type="ECO:0000256" key="1">
    <source>
        <dbReference type="ARBA" id="ARBA00004479"/>
    </source>
</evidence>
<keyword evidence="13" id="KW-0325">Glycoprotein</keyword>
<evidence type="ECO:0000256" key="5">
    <source>
        <dbReference type="ARBA" id="ARBA00022729"/>
    </source>
</evidence>
<evidence type="ECO:0000256" key="2">
    <source>
        <dbReference type="ARBA" id="ARBA00022614"/>
    </source>
</evidence>
<evidence type="ECO:0000256" key="9">
    <source>
        <dbReference type="ARBA" id="ARBA00022840"/>
    </source>
</evidence>
<dbReference type="SMART" id="SM00220">
    <property type="entry name" value="S_TKc"/>
    <property type="match status" value="1"/>
</dbReference>
<evidence type="ECO:0000256" key="13">
    <source>
        <dbReference type="ARBA" id="ARBA00023180"/>
    </source>
</evidence>
<dbReference type="InterPro" id="IPR008271">
    <property type="entry name" value="Ser/Thr_kinase_AS"/>
</dbReference>
<keyword evidence="3" id="KW-0808">Transferase</keyword>
<dbReference type="InterPro" id="IPR000719">
    <property type="entry name" value="Prot_kinase_dom"/>
</dbReference>
<evidence type="ECO:0000256" key="16">
    <source>
        <dbReference type="SAM" id="Phobius"/>
    </source>
</evidence>
<evidence type="ECO:0000256" key="12">
    <source>
        <dbReference type="ARBA" id="ARBA00023170"/>
    </source>
</evidence>
<dbReference type="SUPFAM" id="SSF56112">
    <property type="entry name" value="Protein kinase-like (PK-like)"/>
    <property type="match status" value="1"/>
</dbReference>
<name>A0A3L6PGJ6_PANMI</name>
<dbReference type="PROSITE" id="PS50011">
    <property type="entry name" value="PROTEIN_KINASE_DOM"/>
    <property type="match status" value="1"/>
</dbReference>
<evidence type="ECO:0000313" key="19">
    <source>
        <dbReference type="Proteomes" id="UP000275267"/>
    </source>
</evidence>
<dbReference type="PROSITE" id="PS00107">
    <property type="entry name" value="PROTEIN_KINASE_ATP"/>
    <property type="match status" value="1"/>
</dbReference>
<feature type="domain" description="Protein kinase" evidence="17">
    <location>
        <begin position="140"/>
        <end position="425"/>
    </location>
</feature>
<keyword evidence="4 16" id="KW-0812">Transmembrane</keyword>
<evidence type="ECO:0000256" key="8">
    <source>
        <dbReference type="ARBA" id="ARBA00022777"/>
    </source>
</evidence>
<keyword evidence="15" id="KW-0723">Serine/threonine-protein kinase</keyword>
<dbReference type="PANTHER" id="PTHR48006:SF47">
    <property type="entry name" value="PHYTOSULFOKINE RECEPTOR 2-LIKE"/>
    <property type="match status" value="1"/>
</dbReference>
<dbReference type="Pfam" id="PF00069">
    <property type="entry name" value="Pkinase"/>
    <property type="match status" value="1"/>
</dbReference>
<dbReference type="FunFam" id="3.30.200.20:FF:000745">
    <property type="entry name" value="Phytosulfokine receptor 2"/>
    <property type="match status" value="1"/>
</dbReference>
<proteinExistence type="inferred from homology"/>
<dbReference type="InterPro" id="IPR051824">
    <property type="entry name" value="LRR_Rcpt-Like_S/T_Kinase"/>
</dbReference>
<accession>A0A3L6PGJ6</accession>
<evidence type="ECO:0000259" key="17">
    <source>
        <dbReference type="PROSITE" id="PS50011"/>
    </source>
</evidence>
<dbReference type="PROSITE" id="PS00108">
    <property type="entry name" value="PROTEIN_KINASE_ST"/>
    <property type="match status" value="1"/>
</dbReference>
<comment type="subcellular location">
    <subcellularLocation>
        <location evidence="1">Membrane</location>
        <topology evidence="1">Single-pass type I membrane protein</topology>
    </subcellularLocation>
</comment>
<gene>
    <name evidence="18" type="ORF">C2845_PM18G01560</name>
</gene>
<dbReference type="GO" id="GO:0004674">
    <property type="term" value="F:protein serine/threonine kinase activity"/>
    <property type="evidence" value="ECO:0007669"/>
    <property type="project" value="UniProtKB-KW"/>
</dbReference>
<keyword evidence="6" id="KW-0677">Repeat</keyword>
<keyword evidence="11 16" id="KW-0472">Membrane</keyword>
<dbReference type="GO" id="GO:0016020">
    <property type="term" value="C:membrane"/>
    <property type="evidence" value="ECO:0007669"/>
    <property type="project" value="UniProtKB-SubCell"/>
</dbReference>
<dbReference type="FunFam" id="1.10.510.10:FF:000388">
    <property type="entry name" value="Leucine-rich repeat receptor-like tyrosine-protein kinase PXC3"/>
    <property type="match status" value="1"/>
</dbReference>
<evidence type="ECO:0000256" key="14">
    <source>
        <dbReference type="PROSITE-ProRule" id="PRU10141"/>
    </source>
</evidence>
<keyword evidence="9 14" id="KW-0067">ATP-binding</keyword>
<dbReference type="Gene3D" id="1.10.510.10">
    <property type="entry name" value="Transferase(Phosphotransferase) domain 1"/>
    <property type="match status" value="1"/>
</dbReference>
<dbReference type="PANTHER" id="PTHR48006">
    <property type="entry name" value="LEUCINE-RICH REPEAT-CONTAINING PROTEIN DDB_G0281931-RELATED"/>
    <property type="match status" value="1"/>
</dbReference>
<dbReference type="Proteomes" id="UP000275267">
    <property type="component" value="Unassembled WGS sequence"/>
</dbReference>
<keyword evidence="10 16" id="KW-1133">Transmembrane helix</keyword>
<keyword evidence="12 18" id="KW-0675">Receptor</keyword>